<dbReference type="CDD" id="cd13555">
    <property type="entry name" value="PBP2_sulfate_ester_like"/>
    <property type="match status" value="1"/>
</dbReference>
<dbReference type="PANTHER" id="PTHR30024">
    <property type="entry name" value="ALIPHATIC SULFONATES-BINDING PROTEIN-RELATED"/>
    <property type="match status" value="1"/>
</dbReference>
<comment type="caution">
    <text evidence="2">The sequence shown here is derived from an EMBL/GenBank/DDBJ whole genome shotgun (WGS) entry which is preliminary data.</text>
</comment>
<dbReference type="PANTHER" id="PTHR30024:SF21">
    <property type="entry name" value="ABC TRANSPORTER SUBSTRATE-BINDING PROTEIN"/>
    <property type="match status" value="1"/>
</dbReference>
<keyword evidence="3" id="KW-1185">Reference proteome</keyword>
<dbReference type="eggNOG" id="COG0715">
    <property type="taxonomic scope" value="Bacteria"/>
</dbReference>
<dbReference type="EMBL" id="AFHG01000031">
    <property type="protein sequence ID" value="EGK72726.1"/>
    <property type="molecule type" value="Genomic_DNA"/>
</dbReference>
<dbReference type="RefSeq" id="WP_008059372.1">
    <property type="nucleotide sequence ID" value="NZ_AFHG01000031.1"/>
</dbReference>
<gene>
    <name evidence="2" type="ORF">METUNv1_00965</name>
</gene>
<dbReference type="Proteomes" id="UP000005019">
    <property type="component" value="Unassembled WGS sequence"/>
</dbReference>
<reference evidence="2 3" key="1">
    <citation type="journal article" date="2011" name="J. Bacteriol.">
        <title>Genome sequence of Methyloversatilis universalis FAM5T, a methylotrophic representative of the order Rhodocyclales.</title>
        <authorList>
            <person name="Kittichotirat W."/>
            <person name="Good N.M."/>
            <person name="Hall R."/>
            <person name="Bringel F."/>
            <person name="Lajus A."/>
            <person name="Medigue C."/>
            <person name="Smalley N.E."/>
            <person name="Beck D."/>
            <person name="Bumgarner R."/>
            <person name="Vuilleumier S."/>
            <person name="Kalyuzhnaya M.G."/>
        </authorList>
    </citation>
    <scope>NUCLEOTIDE SEQUENCE [LARGE SCALE GENOMIC DNA]</scope>
    <source>
        <strain evidence="3">ATCC BAA-1314 / JCM 13912 / FAM5</strain>
    </source>
</reference>
<evidence type="ECO:0000313" key="2">
    <source>
        <dbReference type="EMBL" id="EGK72726.1"/>
    </source>
</evidence>
<dbReference type="SUPFAM" id="SSF53850">
    <property type="entry name" value="Periplasmic binding protein-like II"/>
    <property type="match status" value="1"/>
</dbReference>
<accession>F5R9P4</accession>
<dbReference type="OrthoDB" id="9780180at2"/>
<evidence type="ECO:0000313" key="3">
    <source>
        <dbReference type="Proteomes" id="UP000005019"/>
    </source>
</evidence>
<name>F5R9P4_METUF</name>
<dbReference type="Pfam" id="PF09084">
    <property type="entry name" value="NMT1"/>
    <property type="match status" value="1"/>
</dbReference>
<dbReference type="InterPro" id="IPR015168">
    <property type="entry name" value="SsuA/THI5"/>
</dbReference>
<organism evidence="2 3">
    <name type="scientific">Methyloversatilis universalis (strain ATCC BAA-1314 / DSM 25237 / JCM 13912 / CCUG 52030 / FAM5)</name>
    <dbReference type="NCBI Taxonomy" id="1000565"/>
    <lineage>
        <taxon>Bacteria</taxon>
        <taxon>Pseudomonadati</taxon>
        <taxon>Pseudomonadota</taxon>
        <taxon>Betaproteobacteria</taxon>
        <taxon>Nitrosomonadales</taxon>
        <taxon>Sterolibacteriaceae</taxon>
        <taxon>Methyloversatilis</taxon>
    </lineage>
</organism>
<dbReference type="AlphaFoldDB" id="F5R9P4"/>
<proteinExistence type="predicted"/>
<dbReference type="STRING" id="1000565.METUNv1_00965"/>
<protein>
    <submittedName>
        <fullName evidence="2">Nitrate/sulfonate/bicarbonate ABC transporter periplasmic ligand-binding protein</fullName>
    </submittedName>
</protein>
<sequence length="387" mass="42071">MSLSTRRFAWAVAAAFSFGAYLVLRPSPEQPVAPVDVQRGEAARPVAAAAPLTTLTIAAISSPHQGQQVFSGATQIILEQGWLEAELARRGVALKIEPVSPAVGGPQINEGFAAKRIDFAAYGDFPALIAKAGGVDIRTVLSPGQGNNAYLVVRKGLAAQSIRDLKGKSIAIHRGRPWELTFAKLLDANGLTLSDFKIYNLNPQAGHAALAAGKVDATFTLSEALVTEQQGAGRIIWSTKDAPLHWKMRTGLWARHDFTEAHPDITTLVVAAYVKAAHWQAQEENRDKVLQMASRGNLPVDLIARDYDDPRLGWKDRFSPLLDGFYRQHFSDVAEYIHANGLVQKRVPVEDIIDDRFLAAALRELSAGGLSLDGYWTPQAEQKVAAR</sequence>
<evidence type="ECO:0000259" key="1">
    <source>
        <dbReference type="Pfam" id="PF09084"/>
    </source>
</evidence>
<dbReference type="Gene3D" id="3.40.190.10">
    <property type="entry name" value="Periplasmic binding protein-like II"/>
    <property type="match status" value="2"/>
</dbReference>
<feature type="domain" description="SsuA/THI5-like" evidence="1">
    <location>
        <begin position="108"/>
        <end position="281"/>
    </location>
</feature>